<dbReference type="Pfam" id="PF02618">
    <property type="entry name" value="YceG"/>
    <property type="match status" value="1"/>
</dbReference>
<comment type="subcellular location">
    <subcellularLocation>
        <location evidence="7">Cell membrane</location>
        <topology evidence="7">Single-pass membrane protein</topology>
    </subcellularLocation>
</comment>
<dbReference type="GO" id="GO:0071555">
    <property type="term" value="P:cell wall organization"/>
    <property type="evidence" value="ECO:0007669"/>
    <property type="project" value="UniProtKB-KW"/>
</dbReference>
<evidence type="ECO:0000256" key="4">
    <source>
        <dbReference type="ARBA" id="ARBA00023136"/>
    </source>
</evidence>
<dbReference type="GO" id="GO:0009252">
    <property type="term" value="P:peptidoglycan biosynthetic process"/>
    <property type="evidence" value="ECO:0007669"/>
    <property type="project" value="UniProtKB-UniRule"/>
</dbReference>
<dbReference type="HAMAP" id="MF_02065">
    <property type="entry name" value="MltG"/>
    <property type="match status" value="1"/>
</dbReference>
<dbReference type="InterPro" id="IPR003770">
    <property type="entry name" value="MLTG-like"/>
</dbReference>
<dbReference type="GO" id="GO:0005886">
    <property type="term" value="C:plasma membrane"/>
    <property type="evidence" value="ECO:0007669"/>
    <property type="project" value="UniProtKB-SubCell"/>
</dbReference>
<evidence type="ECO:0000313" key="9">
    <source>
        <dbReference type="Proteomes" id="UP000237752"/>
    </source>
</evidence>
<dbReference type="CDD" id="cd08010">
    <property type="entry name" value="MltG_like"/>
    <property type="match status" value="1"/>
</dbReference>
<keyword evidence="9" id="KW-1185">Reference proteome</keyword>
<evidence type="ECO:0000256" key="1">
    <source>
        <dbReference type="ARBA" id="ARBA00022475"/>
    </source>
</evidence>
<comment type="caution">
    <text evidence="8">The sequence shown here is derived from an EMBL/GenBank/DDBJ whole genome shotgun (WGS) entry which is preliminary data.</text>
</comment>
<evidence type="ECO:0000256" key="2">
    <source>
        <dbReference type="ARBA" id="ARBA00022692"/>
    </source>
</evidence>
<dbReference type="EC" id="4.2.2.29" evidence="7"/>
<proteinExistence type="inferred from homology"/>
<dbReference type="GO" id="GO:0008932">
    <property type="term" value="F:lytic endotransglycosylase activity"/>
    <property type="evidence" value="ECO:0007669"/>
    <property type="project" value="UniProtKB-UniRule"/>
</dbReference>
<evidence type="ECO:0000256" key="7">
    <source>
        <dbReference type="HAMAP-Rule" id="MF_02065"/>
    </source>
</evidence>
<keyword evidence="3 7" id="KW-1133">Transmembrane helix</keyword>
<name>A0A2T0ZWC9_9ACTN</name>
<keyword evidence="4 7" id="KW-0472">Membrane</keyword>
<feature type="transmembrane region" description="Helical" evidence="7">
    <location>
        <begin position="36"/>
        <end position="55"/>
    </location>
</feature>
<keyword evidence="5 7" id="KW-0456">Lyase</keyword>
<accession>A0A2T0ZWC9</accession>
<evidence type="ECO:0000313" key="8">
    <source>
        <dbReference type="EMBL" id="PRZ40633.1"/>
    </source>
</evidence>
<dbReference type="NCBIfam" id="TIGR00247">
    <property type="entry name" value="endolytic transglycosylase MltG"/>
    <property type="match status" value="1"/>
</dbReference>
<feature type="site" description="Important for catalytic activity" evidence="7">
    <location>
        <position position="260"/>
    </location>
</feature>
<dbReference type="Gene3D" id="3.30.1490.480">
    <property type="entry name" value="Endolytic murein transglycosylase"/>
    <property type="match status" value="1"/>
</dbReference>
<protein>
    <recommendedName>
        <fullName evidence="7">Endolytic murein transglycosylase</fullName>
        <ecNumber evidence="7">4.2.2.29</ecNumber>
    </recommendedName>
    <alternativeName>
        <fullName evidence="7">Peptidoglycan lytic transglycosylase</fullName>
    </alternativeName>
    <alternativeName>
        <fullName evidence="7">Peptidoglycan polymerization terminase</fullName>
    </alternativeName>
</protein>
<keyword evidence="2 7" id="KW-0812">Transmembrane</keyword>
<reference evidence="8 9" key="1">
    <citation type="submission" date="2018-03" db="EMBL/GenBank/DDBJ databases">
        <title>Genomic Encyclopedia of Archaeal and Bacterial Type Strains, Phase II (KMG-II): from individual species to whole genera.</title>
        <authorList>
            <person name="Goeker M."/>
        </authorList>
    </citation>
    <scope>NUCLEOTIDE SEQUENCE [LARGE SCALE GENOMIC DNA]</scope>
    <source>
        <strain evidence="8 9">DSM 100065</strain>
    </source>
</reference>
<keyword evidence="1 7" id="KW-1003">Cell membrane</keyword>
<dbReference type="Proteomes" id="UP000237752">
    <property type="component" value="Unassembled WGS sequence"/>
</dbReference>
<sequence length="379" mass="40459">MYDDQHESGVHELGGLIADDLRRQSRRGGNRRRNPIIVALLVVIVVGIAATAVYFGKQFISGFGSVPDYAGNGDKTVNVRVNSGDSLSTIATTLEKSDVVKSAKSFTEAAKKNSKANSIQPGLYALKTKMSGKNALNLLLTPSARLTRKVTIPEGYSVAQTLAAISEKGDVPLAELQNALKDVQNLGLPKWVPNVNVVLEGFLAPGTYELDPGDTPLEILQNMVANFQQQAGQVGFEAGAKAVAQTPYGALIIASLIEREAKWDDERGKIARVIYNRLAVPMPLQIDASTAYGAGKSGKDLTTADLQNAANPYNLRVLPGLPPTPISNVSEASMKAAINPEPGPWLYYVVNSADGHHFFTNDPAAFNAAVTQCKANGWC</sequence>
<keyword evidence="6 7" id="KW-0961">Cell wall biogenesis/degradation</keyword>
<comment type="similarity">
    <text evidence="7">Belongs to the transglycosylase MltG family.</text>
</comment>
<evidence type="ECO:0000256" key="6">
    <source>
        <dbReference type="ARBA" id="ARBA00023316"/>
    </source>
</evidence>
<evidence type="ECO:0000256" key="5">
    <source>
        <dbReference type="ARBA" id="ARBA00023239"/>
    </source>
</evidence>
<dbReference type="EMBL" id="PVUE01000015">
    <property type="protein sequence ID" value="PRZ40633.1"/>
    <property type="molecule type" value="Genomic_DNA"/>
</dbReference>
<dbReference type="AlphaFoldDB" id="A0A2T0ZWC9"/>
<comment type="function">
    <text evidence="7">Functions as a peptidoglycan terminase that cleaves nascent peptidoglycan strands endolytically to terminate their elongation.</text>
</comment>
<gene>
    <name evidence="7" type="primary">mltG</name>
    <name evidence="8" type="ORF">CLV47_11561</name>
</gene>
<dbReference type="PANTHER" id="PTHR30518:SF2">
    <property type="entry name" value="ENDOLYTIC MUREIN TRANSGLYCOSYLASE"/>
    <property type="match status" value="1"/>
</dbReference>
<organism evidence="8 9">
    <name type="scientific">Antricoccus suffuscus</name>
    <dbReference type="NCBI Taxonomy" id="1629062"/>
    <lineage>
        <taxon>Bacteria</taxon>
        <taxon>Bacillati</taxon>
        <taxon>Actinomycetota</taxon>
        <taxon>Actinomycetes</taxon>
        <taxon>Geodermatophilales</taxon>
        <taxon>Antricoccaceae</taxon>
        <taxon>Antricoccus</taxon>
    </lineage>
</organism>
<dbReference type="PANTHER" id="PTHR30518">
    <property type="entry name" value="ENDOLYTIC MUREIN TRANSGLYCOSYLASE"/>
    <property type="match status" value="1"/>
</dbReference>
<evidence type="ECO:0000256" key="3">
    <source>
        <dbReference type="ARBA" id="ARBA00022989"/>
    </source>
</evidence>
<comment type="catalytic activity">
    <reaction evidence="7">
        <text>a peptidoglycan chain = a peptidoglycan chain with N-acetyl-1,6-anhydromuramyl-[peptide] at the reducing end + a peptidoglycan chain with N-acetylglucosamine at the non-reducing end.</text>
        <dbReference type="EC" id="4.2.2.29"/>
    </reaction>
</comment>